<dbReference type="Pfam" id="PF00097">
    <property type="entry name" value="zf-C3HC4"/>
    <property type="match status" value="1"/>
</dbReference>
<accession>A0A1S3N9R6</accession>
<evidence type="ECO:0000256" key="2">
    <source>
        <dbReference type="ARBA" id="ARBA00008518"/>
    </source>
</evidence>
<dbReference type="SUPFAM" id="SSF49899">
    <property type="entry name" value="Concanavalin A-like lectins/glucanases"/>
    <property type="match status" value="1"/>
</dbReference>
<keyword evidence="4" id="KW-0479">Metal-binding</keyword>
<reference evidence="13" key="1">
    <citation type="submission" date="2025-08" db="UniProtKB">
        <authorList>
            <consortium name="RefSeq"/>
        </authorList>
    </citation>
    <scope>IDENTIFICATION</scope>
</reference>
<dbReference type="InterPro" id="IPR001841">
    <property type="entry name" value="Znf_RING"/>
</dbReference>
<dbReference type="KEGG" id="sasa:106578111"/>
<dbReference type="SMART" id="SM00589">
    <property type="entry name" value="PRY"/>
    <property type="match status" value="1"/>
</dbReference>
<dbReference type="OMA" id="DQVCICP"/>
<keyword evidence="6" id="KW-0862">Zinc</keyword>
<dbReference type="Pfam" id="PF25600">
    <property type="entry name" value="TRIM_CC"/>
    <property type="match status" value="1"/>
</dbReference>
<evidence type="ECO:0000256" key="7">
    <source>
        <dbReference type="PROSITE-ProRule" id="PRU00175"/>
    </source>
</evidence>
<dbReference type="GO" id="GO:0008270">
    <property type="term" value="F:zinc ion binding"/>
    <property type="evidence" value="ECO:0007669"/>
    <property type="project" value="UniProtKB-KW"/>
</dbReference>
<dbReference type="RefSeq" id="XP_014012184.1">
    <property type="nucleotide sequence ID" value="XM_014156709.2"/>
</dbReference>
<feature type="coiled-coil region" evidence="8">
    <location>
        <begin position="270"/>
        <end position="301"/>
    </location>
</feature>
<dbReference type="OrthoDB" id="6270329at2759"/>
<dbReference type="PANTHER" id="PTHR24103">
    <property type="entry name" value="E3 UBIQUITIN-PROTEIN LIGASE TRIM"/>
    <property type="match status" value="1"/>
</dbReference>
<feature type="domain" description="RING-type" evidence="10">
    <location>
        <begin position="86"/>
        <end position="126"/>
    </location>
</feature>
<dbReference type="InterPro" id="IPR013083">
    <property type="entry name" value="Znf_RING/FYVE/PHD"/>
</dbReference>
<dbReference type="InterPro" id="IPR006574">
    <property type="entry name" value="PRY"/>
</dbReference>
<proteinExistence type="inferred from homology"/>
<protein>
    <submittedName>
        <fullName evidence="13">E3 ubiquitin-protein ligase TRIM39 isoform X1</fullName>
    </submittedName>
</protein>
<gene>
    <name evidence="13" type="primary">LOC106578111</name>
</gene>
<evidence type="ECO:0000256" key="1">
    <source>
        <dbReference type="ARBA" id="ARBA00004496"/>
    </source>
</evidence>
<dbReference type="InterPro" id="IPR050143">
    <property type="entry name" value="TRIM/RBCC"/>
</dbReference>
<feature type="compositionally biased region" description="Basic and acidic residues" evidence="9">
    <location>
        <begin position="182"/>
        <end position="191"/>
    </location>
</feature>
<feature type="compositionally biased region" description="Gly residues" evidence="9">
    <location>
        <begin position="168"/>
        <end position="181"/>
    </location>
</feature>
<keyword evidence="12" id="KW-1185">Reference proteome</keyword>
<dbReference type="InterPro" id="IPR013320">
    <property type="entry name" value="ConA-like_dom_sf"/>
</dbReference>
<keyword evidence="5 7" id="KW-0863">Zinc-finger</keyword>
<dbReference type="AlphaFoldDB" id="A0A1S3N9R6"/>
<dbReference type="FunFam" id="2.60.120.920:FF:000004">
    <property type="entry name" value="Butyrophilin subfamily 1 member A1"/>
    <property type="match status" value="1"/>
</dbReference>
<keyword evidence="8" id="KW-0175">Coiled coil</keyword>
<dbReference type="InterPro" id="IPR003877">
    <property type="entry name" value="SPRY_dom"/>
</dbReference>
<organism evidence="12 13">
    <name type="scientific">Salmo salar</name>
    <name type="common">Atlantic salmon</name>
    <dbReference type="NCBI Taxonomy" id="8030"/>
    <lineage>
        <taxon>Eukaryota</taxon>
        <taxon>Metazoa</taxon>
        <taxon>Chordata</taxon>
        <taxon>Craniata</taxon>
        <taxon>Vertebrata</taxon>
        <taxon>Euteleostomi</taxon>
        <taxon>Actinopterygii</taxon>
        <taxon>Neopterygii</taxon>
        <taxon>Teleostei</taxon>
        <taxon>Protacanthopterygii</taxon>
        <taxon>Salmoniformes</taxon>
        <taxon>Salmonidae</taxon>
        <taxon>Salmoninae</taxon>
        <taxon>Salmo</taxon>
    </lineage>
</organism>
<dbReference type="InterPro" id="IPR003879">
    <property type="entry name" value="Butyrophylin_SPRY"/>
</dbReference>
<dbReference type="PROSITE" id="PS50188">
    <property type="entry name" value="B302_SPRY"/>
    <property type="match status" value="1"/>
</dbReference>
<evidence type="ECO:0000259" key="11">
    <source>
        <dbReference type="PROSITE" id="PS50188"/>
    </source>
</evidence>
<feature type="domain" description="B30.2/SPRY" evidence="11">
    <location>
        <begin position="367"/>
        <end position="561"/>
    </location>
</feature>
<dbReference type="Proteomes" id="UP001652741">
    <property type="component" value="Chromosome ssa18"/>
</dbReference>
<name>A0A1S3N9R6_SALSA</name>
<dbReference type="PRINTS" id="PR01407">
    <property type="entry name" value="BUTYPHLNCDUF"/>
</dbReference>
<evidence type="ECO:0000256" key="6">
    <source>
        <dbReference type="ARBA" id="ARBA00022833"/>
    </source>
</evidence>
<dbReference type="InterPro" id="IPR043136">
    <property type="entry name" value="B30.2/SPRY_sf"/>
</dbReference>
<dbReference type="InterPro" id="IPR001870">
    <property type="entry name" value="B30.2/SPRY"/>
</dbReference>
<dbReference type="GeneID" id="106578111"/>
<dbReference type="InterPro" id="IPR018957">
    <property type="entry name" value="Znf_C3HC4_RING-type"/>
</dbReference>
<comment type="subcellular location">
    <subcellularLocation>
        <location evidence="1">Cytoplasm</location>
    </subcellularLocation>
</comment>
<dbReference type="InterPro" id="IPR058030">
    <property type="entry name" value="TRIM8/14/16/25/29/45/65_CC"/>
</dbReference>
<dbReference type="PROSITE" id="PS00518">
    <property type="entry name" value="ZF_RING_1"/>
    <property type="match status" value="1"/>
</dbReference>
<evidence type="ECO:0000256" key="9">
    <source>
        <dbReference type="SAM" id="MobiDB-lite"/>
    </source>
</evidence>
<evidence type="ECO:0000313" key="13">
    <source>
        <dbReference type="RefSeq" id="XP_014012184.1"/>
    </source>
</evidence>
<keyword evidence="3" id="KW-0963">Cytoplasm</keyword>
<evidence type="ECO:0000256" key="8">
    <source>
        <dbReference type="SAM" id="Coils"/>
    </source>
</evidence>
<sequence>MRRRSSKSGVPTPKKSEPQGVPIPMSAERPQTSSVASSLPTPSLAAALARRRFTLSGAADSQNQGLTVYCRMPFSRSFLSEDQFHCSICLDIFINPASTPCGHSFCMACIGQYWDGAKLCQCPLCKETFKKRPDLQINRTLREITEQFKSMSGVSRLGSGRWRGVLGAGGGGGGDGGGGGGRGEDTDHQDPSTIEREWMDTKTQLHVSEAEIHQLILQRQRKLEEIRSSLAKLQLSVERETAGVMCVFSALVCAVERSQAELMEVIEISKRSAEHQADAAIRQLEQEVTELRKRSHALSQLAQSDDYVHCIKSYPALCTPPPIRDWSGVSVNPDLGTGPIYTSLSVLVQRFQEEISKMVQFGVQVPLESSPIPQPKVKRVQEYAVDVTMDSSTAHPRLILSDNGKMVKCGDCHQPVPHNPERFDRVVCVLGREGFSSGQHYWEVEVGGKTDWDLGVASRSINRKGKITVSPSNGYWFLSLRDKHNYAFRTDPTTELLLNLRPQKIGVYVDYEKGQVSFYNVDAKLHIYTFLASFCESVFPFFSPCTNKSGKNDGALVITPVLLMDTHPLQPDDCDEVNI</sequence>
<dbReference type="CDD" id="cd13733">
    <property type="entry name" value="SPRY_PRY_C-I_1"/>
    <property type="match status" value="1"/>
</dbReference>
<dbReference type="SMART" id="SM00184">
    <property type="entry name" value="RING"/>
    <property type="match status" value="1"/>
</dbReference>
<dbReference type="Gene3D" id="2.60.120.920">
    <property type="match status" value="1"/>
</dbReference>
<evidence type="ECO:0000256" key="3">
    <source>
        <dbReference type="ARBA" id="ARBA00022490"/>
    </source>
</evidence>
<feature type="region of interest" description="Disordered" evidence="9">
    <location>
        <begin position="1"/>
        <end position="39"/>
    </location>
</feature>
<dbReference type="SUPFAM" id="SSF57850">
    <property type="entry name" value="RING/U-box"/>
    <property type="match status" value="1"/>
</dbReference>
<dbReference type="Pfam" id="PF00622">
    <property type="entry name" value="SPRY"/>
    <property type="match status" value="1"/>
</dbReference>
<evidence type="ECO:0000256" key="5">
    <source>
        <dbReference type="ARBA" id="ARBA00022771"/>
    </source>
</evidence>
<evidence type="ECO:0000259" key="10">
    <source>
        <dbReference type="PROSITE" id="PS50089"/>
    </source>
</evidence>
<feature type="region of interest" description="Disordered" evidence="9">
    <location>
        <begin position="168"/>
        <end position="191"/>
    </location>
</feature>
<dbReference type="PROSITE" id="PS50089">
    <property type="entry name" value="ZF_RING_2"/>
    <property type="match status" value="1"/>
</dbReference>
<evidence type="ECO:0000313" key="12">
    <source>
        <dbReference type="Proteomes" id="UP001652741"/>
    </source>
</evidence>
<evidence type="ECO:0000256" key="4">
    <source>
        <dbReference type="ARBA" id="ARBA00022723"/>
    </source>
</evidence>
<dbReference type="Pfam" id="PF13765">
    <property type="entry name" value="PRY"/>
    <property type="match status" value="1"/>
</dbReference>
<comment type="similarity">
    <text evidence="2">Belongs to the TRIM/RBCC family.</text>
</comment>
<dbReference type="SMART" id="SM00449">
    <property type="entry name" value="SPRY"/>
    <property type="match status" value="1"/>
</dbReference>
<dbReference type="Gene3D" id="3.30.40.10">
    <property type="entry name" value="Zinc/RING finger domain, C3HC4 (zinc finger)"/>
    <property type="match status" value="1"/>
</dbReference>
<dbReference type="InterPro" id="IPR017907">
    <property type="entry name" value="Znf_RING_CS"/>
</dbReference>